<keyword evidence="6" id="KW-1185">Reference proteome</keyword>
<name>A0ABW1V851_9BACL</name>
<dbReference type="EMBL" id="JBHSTE010000008">
    <property type="protein sequence ID" value="MFC6334902.1"/>
    <property type="molecule type" value="Genomic_DNA"/>
</dbReference>
<dbReference type="SUPFAM" id="SSF117130">
    <property type="entry name" value="CsrA-like"/>
    <property type="match status" value="1"/>
</dbReference>
<dbReference type="HAMAP" id="MF_00167">
    <property type="entry name" value="CsrA"/>
    <property type="match status" value="1"/>
</dbReference>
<evidence type="ECO:0000256" key="1">
    <source>
        <dbReference type="ARBA" id="ARBA00022490"/>
    </source>
</evidence>
<gene>
    <name evidence="4 5" type="primary">csrA</name>
    <name evidence="5" type="ORF">ACFP56_19910</name>
</gene>
<dbReference type="RefSeq" id="WP_379237913.1">
    <property type="nucleotide sequence ID" value="NZ_JBHSTE010000008.1"/>
</dbReference>
<proteinExistence type="inferred from homology"/>
<protein>
    <recommendedName>
        <fullName evidence="4">Translational regulator CsrA</fullName>
    </recommendedName>
</protein>
<dbReference type="InterPro" id="IPR036107">
    <property type="entry name" value="CsrA_sf"/>
</dbReference>
<dbReference type="PANTHER" id="PTHR34984">
    <property type="entry name" value="CARBON STORAGE REGULATOR"/>
    <property type="match status" value="1"/>
</dbReference>
<keyword evidence="4" id="KW-0678">Repressor</keyword>
<comment type="similarity">
    <text evidence="4">Belongs to the CsrA/RsmA family.</text>
</comment>
<dbReference type="InterPro" id="IPR003751">
    <property type="entry name" value="CsrA"/>
</dbReference>
<evidence type="ECO:0000256" key="2">
    <source>
        <dbReference type="ARBA" id="ARBA00022845"/>
    </source>
</evidence>
<accession>A0ABW1V851</accession>
<dbReference type="Proteomes" id="UP001596233">
    <property type="component" value="Unassembled WGS sequence"/>
</dbReference>
<evidence type="ECO:0000256" key="3">
    <source>
        <dbReference type="ARBA" id="ARBA00022884"/>
    </source>
</evidence>
<reference evidence="6" key="1">
    <citation type="journal article" date="2019" name="Int. J. Syst. Evol. Microbiol.">
        <title>The Global Catalogue of Microorganisms (GCM) 10K type strain sequencing project: providing services to taxonomists for standard genome sequencing and annotation.</title>
        <authorList>
            <consortium name="The Broad Institute Genomics Platform"/>
            <consortium name="The Broad Institute Genome Sequencing Center for Infectious Disease"/>
            <person name="Wu L."/>
            <person name="Ma J."/>
        </authorList>
    </citation>
    <scope>NUCLEOTIDE SEQUENCE [LARGE SCALE GENOMIC DNA]</scope>
    <source>
        <strain evidence="6">PCU 280</strain>
    </source>
</reference>
<keyword evidence="1 4" id="KW-0963">Cytoplasm</keyword>
<comment type="subunit">
    <text evidence="4">Homodimer; the beta-strands of each monomer intercalate to form a hydrophobic core, while the alpha-helices form wings that extend away from the core.</text>
</comment>
<evidence type="ECO:0000256" key="4">
    <source>
        <dbReference type="HAMAP-Rule" id="MF_00167"/>
    </source>
</evidence>
<evidence type="ECO:0000313" key="6">
    <source>
        <dbReference type="Proteomes" id="UP001596233"/>
    </source>
</evidence>
<comment type="caution">
    <text evidence="5">The sequence shown here is derived from an EMBL/GenBank/DDBJ whole genome shotgun (WGS) entry which is preliminary data.</text>
</comment>
<comment type="function">
    <text evidence="4">A translational regulator that binds mRNA to regulate translation initiation and/or mRNA stability. Usually binds in the 5'-UTR at or near the Shine-Dalgarno sequence preventing ribosome-binding, thus repressing translation. Its main target seems to be the major flagellin gene, while its function is anatagonized by FliW.</text>
</comment>
<evidence type="ECO:0000313" key="5">
    <source>
        <dbReference type="EMBL" id="MFC6334902.1"/>
    </source>
</evidence>
<organism evidence="5 6">
    <name type="scientific">Paenibacillus septentrionalis</name>
    <dbReference type="NCBI Taxonomy" id="429342"/>
    <lineage>
        <taxon>Bacteria</taxon>
        <taxon>Bacillati</taxon>
        <taxon>Bacillota</taxon>
        <taxon>Bacilli</taxon>
        <taxon>Bacillales</taxon>
        <taxon>Paenibacillaceae</taxon>
        <taxon>Paenibacillus</taxon>
    </lineage>
</organism>
<dbReference type="PANTHER" id="PTHR34984:SF1">
    <property type="entry name" value="CARBON STORAGE REGULATOR"/>
    <property type="match status" value="1"/>
</dbReference>
<keyword evidence="4" id="KW-1005">Bacterial flagellum biogenesis</keyword>
<dbReference type="Gene3D" id="2.60.40.4380">
    <property type="entry name" value="Translational regulator CsrA"/>
    <property type="match status" value="1"/>
</dbReference>
<dbReference type="NCBIfam" id="TIGR00202">
    <property type="entry name" value="csrA"/>
    <property type="match status" value="1"/>
</dbReference>
<keyword evidence="2 4" id="KW-0810">Translation regulation</keyword>
<dbReference type="Pfam" id="PF02599">
    <property type="entry name" value="CsrA"/>
    <property type="match status" value="1"/>
</dbReference>
<comment type="subcellular location">
    <subcellularLocation>
        <location evidence="4">Cytoplasm</location>
    </subcellularLocation>
</comment>
<keyword evidence="3 4" id="KW-0694">RNA-binding</keyword>
<dbReference type="NCBIfam" id="NF002469">
    <property type="entry name" value="PRK01712.1"/>
    <property type="match status" value="1"/>
</dbReference>
<sequence>MLVLKRKVGEVVRIGNDIEVHVLAVEGDVIKLGFEAPKQVQILRSEVYDAIKAENIQSSISTSMDAKEMMKQLKKGSTPKK</sequence>